<evidence type="ECO:0000313" key="1">
    <source>
        <dbReference type="EMBL" id="KAL3834509.1"/>
    </source>
</evidence>
<proteinExistence type="predicted"/>
<sequence>MAHEALVSLNLLIERFLNIGYSHTHANLFSIAELIYEELRNIFKTAESVHEQVWSLKSILELHHFKQCEELNDLKGEILEAIPKFRDLLQDLINKSQLLFSESQSFDDELSDELKIIYQDLKKARKEMISFNNTTKNIIKDFSPHPFLISPFESSDVKTLHNKWWSFVNQPT</sequence>
<gene>
    <name evidence="1" type="ORF">ACJIZ3_009245</name>
</gene>
<keyword evidence="2" id="KW-1185">Reference proteome</keyword>
<reference evidence="1 2" key="1">
    <citation type="submission" date="2024-12" db="EMBL/GenBank/DDBJ databases">
        <title>The unique morphological basis and parallel evolutionary history of personate flowers in Penstemon.</title>
        <authorList>
            <person name="Depatie T.H."/>
            <person name="Wessinger C.A."/>
        </authorList>
    </citation>
    <scope>NUCLEOTIDE SEQUENCE [LARGE SCALE GENOMIC DNA]</scope>
    <source>
        <strain evidence="1">WTNN_2</strain>
        <tissue evidence="1">Leaf</tissue>
    </source>
</reference>
<name>A0ABD3TC13_9LAMI</name>
<dbReference type="EMBL" id="JBJXBP010000004">
    <property type="protein sequence ID" value="KAL3834509.1"/>
    <property type="molecule type" value="Genomic_DNA"/>
</dbReference>
<dbReference type="AlphaFoldDB" id="A0ABD3TC13"/>
<protein>
    <submittedName>
        <fullName evidence="1">Uncharacterized protein</fullName>
    </submittedName>
</protein>
<organism evidence="1 2">
    <name type="scientific">Penstemon smallii</name>
    <dbReference type="NCBI Taxonomy" id="265156"/>
    <lineage>
        <taxon>Eukaryota</taxon>
        <taxon>Viridiplantae</taxon>
        <taxon>Streptophyta</taxon>
        <taxon>Embryophyta</taxon>
        <taxon>Tracheophyta</taxon>
        <taxon>Spermatophyta</taxon>
        <taxon>Magnoliopsida</taxon>
        <taxon>eudicotyledons</taxon>
        <taxon>Gunneridae</taxon>
        <taxon>Pentapetalae</taxon>
        <taxon>asterids</taxon>
        <taxon>lamiids</taxon>
        <taxon>Lamiales</taxon>
        <taxon>Plantaginaceae</taxon>
        <taxon>Cheloneae</taxon>
        <taxon>Penstemon</taxon>
    </lineage>
</organism>
<dbReference type="Gene3D" id="1.20.5.4130">
    <property type="match status" value="1"/>
</dbReference>
<evidence type="ECO:0000313" key="2">
    <source>
        <dbReference type="Proteomes" id="UP001634393"/>
    </source>
</evidence>
<accession>A0ABD3TC13</accession>
<comment type="caution">
    <text evidence="1">The sequence shown here is derived from an EMBL/GenBank/DDBJ whole genome shotgun (WGS) entry which is preliminary data.</text>
</comment>
<dbReference type="Proteomes" id="UP001634393">
    <property type="component" value="Unassembled WGS sequence"/>
</dbReference>